<proteinExistence type="predicted"/>
<protein>
    <submittedName>
        <fullName evidence="2">Uncharacterized protein</fullName>
    </submittedName>
</protein>
<accession>A0ABY2RUY3</accession>
<keyword evidence="3" id="KW-1185">Reference proteome</keyword>
<evidence type="ECO:0000313" key="2">
    <source>
        <dbReference type="EMBL" id="TKG61500.1"/>
    </source>
</evidence>
<organism evidence="2 3">
    <name type="scientific">Prauserella endophytica</name>
    <dbReference type="NCBI Taxonomy" id="1592324"/>
    <lineage>
        <taxon>Bacteria</taxon>
        <taxon>Bacillati</taxon>
        <taxon>Actinomycetota</taxon>
        <taxon>Actinomycetes</taxon>
        <taxon>Pseudonocardiales</taxon>
        <taxon>Pseudonocardiaceae</taxon>
        <taxon>Prauserella</taxon>
        <taxon>Prauserella coralliicola group</taxon>
    </lineage>
</organism>
<sequence>MTTTSDPLSRRNTRHGGESPQLDTDPGREAYVDRAHLAALAATHPAVSARLTHDPHGLPGLSRVLVLHGPTGQVTFHIADEDAELFEHVPWAADGDPKAVWDGHTKAQARSRLAGLVQLLAFEQRGVQS</sequence>
<dbReference type="RefSeq" id="WP_137096976.1">
    <property type="nucleotide sequence ID" value="NZ_SWMS01000030.1"/>
</dbReference>
<evidence type="ECO:0000256" key="1">
    <source>
        <dbReference type="SAM" id="MobiDB-lite"/>
    </source>
</evidence>
<evidence type="ECO:0000313" key="3">
    <source>
        <dbReference type="Proteomes" id="UP000309992"/>
    </source>
</evidence>
<gene>
    <name evidence="2" type="ORF">FCN18_33205</name>
</gene>
<name>A0ABY2RUY3_9PSEU</name>
<dbReference type="EMBL" id="SWMS01000030">
    <property type="protein sequence ID" value="TKG61500.1"/>
    <property type="molecule type" value="Genomic_DNA"/>
</dbReference>
<dbReference type="Proteomes" id="UP000309992">
    <property type="component" value="Unassembled WGS sequence"/>
</dbReference>
<feature type="region of interest" description="Disordered" evidence="1">
    <location>
        <begin position="1"/>
        <end position="27"/>
    </location>
</feature>
<reference evidence="2 3" key="1">
    <citation type="journal article" date="2015" name="Antonie Van Leeuwenhoek">
        <title>Prauserella endophytica sp. nov., an endophytic actinobacterium isolated from Tamarix taklamakanensis.</title>
        <authorList>
            <person name="Liu J.M."/>
            <person name="Habden X."/>
            <person name="Guo L."/>
            <person name="Tuo L."/>
            <person name="Jiang Z.K."/>
            <person name="Liu S.W."/>
            <person name="Liu X.F."/>
            <person name="Chen L."/>
            <person name="Li R.F."/>
            <person name="Zhang Y.Q."/>
            <person name="Sun C.H."/>
        </authorList>
    </citation>
    <scope>NUCLEOTIDE SEQUENCE [LARGE SCALE GENOMIC DNA]</scope>
    <source>
        <strain evidence="2 3">CGMCC 4.7182</strain>
    </source>
</reference>
<comment type="caution">
    <text evidence="2">The sequence shown here is derived from an EMBL/GenBank/DDBJ whole genome shotgun (WGS) entry which is preliminary data.</text>
</comment>